<evidence type="ECO:0008006" key="4">
    <source>
        <dbReference type="Google" id="ProtNLM"/>
    </source>
</evidence>
<dbReference type="CDD" id="cd00161">
    <property type="entry name" value="beta-trefoil_Ricin-like"/>
    <property type="match status" value="1"/>
</dbReference>
<dbReference type="Gene3D" id="2.80.10.50">
    <property type="match status" value="2"/>
</dbReference>
<dbReference type="EMBL" id="QEEX01000001">
    <property type="protein sequence ID" value="PWB97473.1"/>
    <property type="molecule type" value="Genomic_DNA"/>
</dbReference>
<evidence type="ECO:0000313" key="2">
    <source>
        <dbReference type="EMBL" id="PWB97473.1"/>
    </source>
</evidence>
<keyword evidence="3" id="KW-1185">Reference proteome</keyword>
<proteinExistence type="predicted"/>
<dbReference type="AlphaFoldDB" id="A0A2U1T127"/>
<accession>A0A2U1T127</accession>
<keyword evidence="1" id="KW-0812">Transmembrane</keyword>
<name>A0A2U1T127_9MICO</name>
<gene>
    <name evidence="2" type="ORF">DF220_06235</name>
</gene>
<keyword evidence="1" id="KW-0472">Membrane</keyword>
<dbReference type="Proteomes" id="UP000244978">
    <property type="component" value="Unassembled WGS sequence"/>
</dbReference>
<reference evidence="3" key="1">
    <citation type="submission" date="2018-04" db="EMBL/GenBank/DDBJ databases">
        <authorList>
            <person name="Liu S."/>
            <person name="Wang Z."/>
            <person name="Li J."/>
        </authorList>
    </citation>
    <scope>NUCLEOTIDE SEQUENCE [LARGE SCALE GENOMIC DNA]</scope>
    <source>
        <strain evidence="3">S1194</strain>
    </source>
</reference>
<dbReference type="PROSITE" id="PS50231">
    <property type="entry name" value="RICIN_B_LECTIN"/>
    <property type="match status" value="2"/>
</dbReference>
<organism evidence="2 3">
    <name type="scientific">Homoserinimonas hongtaonis</name>
    <dbReference type="NCBI Taxonomy" id="2079791"/>
    <lineage>
        <taxon>Bacteria</taxon>
        <taxon>Bacillati</taxon>
        <taxon>Actinomycetota</taxon>
        <taxon>Actinomycetes</taxon>
        <taxon>Micrococcales</taxon>
        <taxon>Microbacteriaceae</taxon>
        <taxon>Homoserinimonas</taxon>
    </lineage>
</organism>
<feature type="transmembrane region" description="Helical" evidence="1">
    <location>
        <begin position="21"/>
        <end position="52"/>
    </location>
</feature>
<dbReference type="RefSeq" id="WP_108997428.1">
    <property type="nucleotide sequence ID" value="NZ_QEEX01000001.1"/>
</dbReference>
<sequence length="535" mass="57300">MKPQQWGLIRLRRAIYRRLSTAATEGGVALITTVFFMVMLAGLSFVLLGVILGQLGPAYMAQKSTKTVYAAQAGLQAGLSSLRTASKTIGAGQVVGDPAELPCTLAGTVDGEDATTTYSTSIRYYSEDPSSRLAPLPSGAENPWLETNKIACSATGVATQPKFAYVLSRGIAESSETRSEDEGNRLLGAVYTFKVKNENVPGGRIYNESTTPSASRCLQVNGSPVVGAKVKVVTPALCQGNDDRELWVYDTSYQIKLSSTLLSDPTLCITGPTTAAGAGTAGDITLQKCEGRFNQLWGWTGDDSWKQSRSATDLQIGTRCLSMTGTMLRVENSCSSTGFAPDPAIGAGAASKLTEQVVNYLEFGRCLDVTSANLSTGKNYLISYPCKQDPGAPVYWNHVWKYTEPAGTPGSTQITQQVWGRENNDPAGERYCLQAPTAGAAQPAYATIKSPCAASVTDQRVMWTRIVNIDDYQSSYVFRDFTGTRCLTVDPMQKHSDKYSSKVKVSACTGTTDQKWNAPPTTVGGTFGGFKELAE</sequence>
<keyword evidence="1" id="KW-1133">Transmembrane helix</keyword>
<comment type="caution">
    <text evidence="2">The sequence shown here is derived from an EMBL/GenBank/DDBJ whole genome shotgun (WGS) entry which is preliminary data.</text>
</comment>
<dbReference type="InterPro" id="IPR035992">
    <property type="entry name" value="Ricin_B-like_lectins"/>
</dbReference>
<dbReference type="SUPFAM" id="SSF50370">
    <property type="entry name" value="Ricin B-like lectins"/>
    <property type="match status" value="2"/>
</dbReference>
<evidence type="ECO:0000256" key="1">
    <source>
        <dbReference type="SAM" id="Phobius"/>
    </source>
</evidence>
<protein>
    <recommendedName>
        <fullName evidence="4">Ricin B lectin domain-containing protein</fullName>
    </recommendedName>
</protein>
<evidence type="ECO:0000313" key="3">
    <source>
        <dbReference type="Proteomes" id="UP000244978"/>
    </source>
</evidence>